<organism evidence="3 4">
    <name type="scientific">Phyllobacterium brassicacearum</name>
    <dbReference type="NCBI Taxonomy" id="314235"/>
    <lineage>
        <taxon>Bacteria</taxon>
        <taxon>Pseudomonadati</taxon>
        <taxon>Pseudomonadota</taxon>
        <taxon>Alphaproteobacteria</taxon>
        <taxon>Hyphomicrobiales</taxon>
        <taxon>Phyllobacteriaceae</taxon>
        <taxon>Phyllobacterium</taxon>
    </lineage>
</organism>
<comment type="caution">
    <text evidence="3">The sequence shown here is derived from an EMBL/GenBank/DDBJ whole genome shotgun (WGS) entry which is preliminary data.</text>
</comment>
<dbReference type="GO" id="GO:0016757">
    <property type="term" value="F:glycosyltransferase activity"/>
    <property type="evidence" value="ECO:0007669"/>
    <property type="project" value="InterPro"/>
</dbReference>
<dbReference type="EMBL" id="PGGO01000023">
    <property type="protein sequence ID" value="PSH63741.1"/>
    <property type="molecule type" value="Genomic_DNA"/>
</dbReference>
<dbReference type="PANTHER" id="PTHR46401:SF2">
    <property type="entry name" value="GLYCOSYLTRANSFERASE WBBK-RELATED"/>
    <property type="match status" value="1"/>
</dbReference>
<accession>A0A2P7BB94</accession>
<dbReference type="SUPFAM" id="SSF53756">
    <property type="entry name" value="UDP-Glycosyltransferase/glycogen phosphorylase"/>
    <property type="match status" value="1"/>
</dbReference>
<dbReference type="PANTHER" id="PTHR46401">
    <property type="entry name" value="GLYCOSYLTRANSFERASE WBBK-RELATED"/>
    <property type="match status" value="1"/>
</dbReference>
<dbReference type="Proteomes" id="UP000241444">
    <property type="component" value="Unassembled WGS sequence"/>
</dbReference>
<keyword evidence="1" id="KW-0808">Transferase</keyword>
<evidence type="ECO:0000259" key="2">
    <source>
        <dbReference type="Pfam" id="PF00534"/>
    </source>
</evidence>
<reference evidence="4" key="1">
    <citation type="submission" date="2017-11" db="EMBL/GenBank/DDBJ databases">
        <authorList>
            <person name="Kuznetsova I."/>
            <person name="Sazanova A."/>
            <person name="Chirak E."/>
            <person name="Safronova V."/>
            <person name="Willems A."/>
        </authorList>
    </citation>
    <scope>NUCLEOTIDE SEQUENCE [LARGE SCALE GENOMIC DNA]</scope>
    <source>
        <strain evidence="4">STM 196</strain>
    </source>
</reference>
<name>A0A2P7BB94_9HYPH</name>
<sequence>MCHSDVKGRRIHDSRIYRTPFPFEPRHIQGAPSMIYADITEFVSNPVGTGIQRTVREIFLHWPDALMACYFDRTGNALRKLPTAAFASAFDDDITKSTEEKAANAAEIMARLPGELVSDDDLILIPEVFYDPSRIAFYRERLDANPAKTAAIVYDILPWTHPELFGIKDMSPFEAYFRLIFSMAYTAHISQETKESYERYAGSRPWPLPVLHLGADGIIIERQHFHPSRKSFVCLGSIEERKRQIDILRAFQRLWDTDVPAELVFVGRNTAHTNAALPRMVKELSASVPYFHHYESASDDEVAKLLSSARATIAASTVEGYGLPAIESLYAGIPVIVSETMPSTRRLPETGQIRFRPKSPDQIANAVKSMLDDAEAERVWKQAAAADLPVWRDTAMQVHDWIMQIWLTHQAIDTKRSFTAEKSAQQWLSEIAS</sequence>
<dbReference type="InterPro" id="IPR001296">
    <property type="entry name" value="Glyco_trans_1"/>
</dbReference>
<evidence type="ECO:0000256" key="1">
    <source>
        <dbReference type="ARBA" id="ARBA00022679"/>
    </source>
</evidence>
<dbReference type="Gene3D" id="3.40.50.2000">
    <property type="entry name" value="Glycogen Phosphorylase B"/>
    <property type="match status" value="1"/>
</dbReference>
<evidence type="ECO:0000313" key="4">
    <source>
        <dbReference type="Proteomes" id="UP000241444"/>
    </source>
</evidence>
<keyword evidence="4" id="KW-1185">Reference proteome</keyword>
<proteinExistence type="predicted"/>
<protein>
    <recommendedName>
        <fullName evidence="2">Glycosyl transferase family 1 domain-containing protein</fullName>
    </recommendedName>
</protein>
<feature type="domain" description="Glycosyl transferase family 1" evidence="2">
    <location>
        <begin position="227"/>
        <end position="385"/>
    </location>
</feature>
<dbReference type="AlphaFoldDB" id="A0A2P7BB94"/>
<dbReference type="Pfam" id="PF00534">
    <property type="entry name" value="Glycos_transf_1"/>
    <property type="match status" value="1"/>
</dbReference>
<evidence type="ECO:0000313" key="3">
    <source>
        <dbReference type="EMBL" id="PSH63741.1"/>
    </source>
</evidence>
<gene>
    <name evidence="3" type="ORF">CU102_23055</name>
</gene>
<dbReference type="OrthoDB" id="9790710at2"/>